<feature type="region of interest" description="Disordered" evidence="1">
    <location>
        <begin position="1"/>
        <end position="70"/>
    </location>
</feature>
<gene>
    <name evidence="4" type="ORF">UA74_02680</name>
</gene>
<evidence type="ECO:0000259" key="3">
    <source>
        <dbReference type="Pfam" id="PF01471"/>
    </source>
</evidence>
<keyword evidence="2" id="KW-0472">Membrane</keyword>
<dbReference type="EMBL" id="CP016076">
    <property type="protein sequence ID" value="APU12623.1"/>
    <property type="molecule type" value="Genomic_DNA"/>
</dbReference>
<dbReference type="Pfam" id="PF01471">
    <property type="entry name" value="PG_binding_1"/>
    <property type="match status" value="1"/>
</dbReference>
<evidence type="ECO:0000313" key="5">
    <source>
        <dbReference type="Proteomes" id="UP000185511"/>
    </source>
</evidence>
<keyword evidence="2" id="KW-0812">Transmembrane</keyword>
<keyword evidence="2" id="KW-1133">Transmembrane helix</keyword>
<protein>
    <submittedName>
        <fullName evidence="4">Membrane-fusion protein</fullName>
    </submittedName>
</protein>
<feature type="compositionally biased region" description="Basic and acidic residues" evidence="1">
    <location>
        <begin position="20"/>
        <end position="34"/>
    </location>
</feature>
<name>A0AAC9PQ43_9PSEU</name>
<feature type="domain" description="Peptidoglycan binding-like" evidence="3">
    <location>
        <begin position="195"/>
        <end position="241"/>
    </location>
</feature>
<reference evidence="5" key="1">
    <citation type="submission" date="2016-06" db="EMBL/GenBank/DDBJ databases">
        <title>Complete genome sequence of Actinoalloteichus fjordicus DSM 46855 (=ADI127-17), type strain of the new species Actinoalloteichus fjordicus.</title>
        <authorList>
            <person name="Ruckert C."/>
            <person name="Nouioui I."/>
            <person name="Willmese J."/>
            <person name="van Wezel G."/>
            <person name="Klenk H.-P."/>
            <person name="Kalinowski J."/>
            <person name="Zotchev S.B."/>
        </authorList>
    </citation>
    <scope>NUCLEOTIDE SEQUENCE [LARGE SCALE GENOMIC DNA]</scope>
    <source>
        <strain evidence="5">ADI127-7</strain>
    </source>
</reference>
<dbReference type="Gene3D" id="2.40.420.20">
    <property type="match status" value="1"/>
</dbReference>
<dbReference type="Proteomes" id="UP000185511">
    <property type="component" value="Chromosome"/>
</dbReference>
<dbReference type="KEGG" id="acad:UA74_02680"/>
<dbReference type="GO" id="GO:0015562">
    <property type="term" value="F:efflux transmembrane transporter activity"/>
    <property type="evidence" value="ECO:0007669"/>
    <property type="project" value="TreeGrafter"/>
</dbReference>
<evidence type="ECO:0000256" key="1">
    <source>
        <dbReference type="SAM" id="MobiDB-lite"/>
    </source>
</evidence>
<dbReference type="AlphaFoldDB" id="A0AAC9PQ43"/>
<dbReference type="InterPro" id="IPR002477">
    <property type="entry name" value="Peptidoglycan-bd-like"/>
</dbReference>
<dbReference type="PANTHER" id="PTHR30469">
    <property type="entry name" value="MULTIDRUG RESISTANCE PROTEIN MDTA"/>
    <property type="match status" value="1"/>
</dbReference>
<accession>A0AAC9PQ43</accession>
<dbReference type="SUPFAM" id="SSF47090">
    <property type="entry name" value="PGBD-like"/>
    <property type="match status" value="1"/>
</dbReference>
<dbReference type="Gene3D" id="1.10.101.10">
    <property type="entry name" value="PGBD-like superfamily/PGBD"/>
    <property type="match status" value="1"/>
</dbReference>
<evidence type="ECO:0000256" key="2">
    <source>
        <dbReference type="SAM" id="Phobius"/>
    </source>
</evidence>
<sequence>MNDEQNDEPRGPGESPGRADSTEVRPDEPRRDDLGSGSPPATEPSTKDRPARRSRRTRAAAEPADTRAGRRPRRRIVVGALALLLVAGGAGGVYAFDRAQAAGDDADAAPPRADVVTETIVRGDLTGSTRAQGSLEHSGGSGISAATAGTVTELPDPGQQLGLGDVAFRVDNQPILLLHGRLPAWRPFAYGMDDGPDVRQLEESLAALGHFDGEPDDTFGWPTASAIQAWQGENGLRKTGEIELGRIVFTSGDVRVGSLGVAVGDQVGPGVEVLGVTGLDKIVKIDLELRHQALAVPDKPVTVSLPGGEDVSGYVTSVGVPTETEGPTGTAVRLPVTVTLDDAEAAADLQQASVTVEFASETREDVIHVPVAALLAQPGGGFGVEVREADGTIDLITVETGMFVDGRVEISGDGLAEGQEVVVPSL</sequence>
<keyword evidence="5" id="KW-1185">Reference proteome</keyword>
<dbReference type="InterPro" id="IPR036366">
    <property type="entry name" value="PGBDSf"/>
</dbReference>
<dbReference type="GO" id="GO:1990281">
    <property type="term" value="C:efflux pump complex"/>
    <property type="evidence" value="ECO:0007669"/>
    <property type="project" value="TreeGrafter"/>
</dbReference>
<proteinExistence type="predicted"/>
<evidence type="ECO:0000313" key="4">
    <source>
        <dbReference type="EMBL" id="APU12623.1"/>
    </source>
</evidence>
<dbReference type="InterPro" id="IPR036365">
    <property type="entry name" value="PGBD-like_sf"/>
</dbReference>
<organism evidence="4 5">
    <name type="scientific">Actinoalloteichus fjordicus</name>
    <dbReference type="NCBI Taxonomy" id="1612552"/>
    <lineage>
        <taxon>Bacteria</taxon>
        <taxon>Bacillati</taxon>
        <taxon>Actinomycetota</taxon>
        <taxon>Actinomycetes</taxon>
        <taxon>Pseudonocardiales</taxon>
        <taxon>Pseudonocardiaceae</taxon>
        <taxon>Actinoalloteichus</taxon>
    </lineage>
</organism>
<feature type="transmembrane region" description="Helical" evidence="2">
    <location>
        <begin position="76"/>
        <end position="96"/>
    </location>
</feature>